<dbReference type="AlphaFoldDB" id="A0A812S9N8"/>
<comment type="caution">
    <text evidence="1">The sequence shown here is derived from an EMBL/GenBank/DDBJ whole genome shotgun (WGS) entry which is preliminary data.</text>
</comment>
<evidence type="ECO:0000313" key="1">
    <source>
        <dbReference type="EMBL" id="CAE7466536.1"/>
    </source>
</evidence>
<organism evidence="1 2">
    <name type="scientific">Symbiodinium natans</name>
    <dbReference type="NCBI Taxonomy" id="878477"/>
    <lineage>
        <taxon>Eukaryota</taxon>
        <taxon>Sar</taxon>
        <taxon>Alveolata</taxon>
        <taxon>Dinophyceae</taxon>
        <taxon>Suessiales</taxon>
        <taxon>Symbiodiniaceae</taxon>
        <taxon>Symbiodinium</taxon>
    </lineage>
</organism>
<sequence>MRLPGNVGTDILGFHSIGPMMGRATFDLILPASTCGIYMGVKEWRGIKKSYCRIDNLFRSNTTWSYGLNGEMPRPHYGRERHQIRADTVHNFALEWSSHCFEVSLDNVGVTRITTSANGIEMAPPLAEVFVWLYRRTHADDFQPSFRSKPSPLSHTATVKCSICAQTKCITATRWRVCPTCSTWMCHRHVLHHPDQLSPFCPAQLQDALGGSSDYLSVTVSAAAKLESDKSPYVHAGTYYKKMQWHLQSDCKFHGVINKILRKHADVWNNMPEALYLLPDPDEKISMAKRQWEQVLHRARIILDLLHQGQDVVLYHFIYDQARRLRIKPTNLQTILTVWVDQCLDGQESDEEAMDVTDVSAAGLRVVFIIF</sequence>
<accession>A0A812S9N8</accession>
<protein>
    <submittedName>
        <fullName evidence="1">Uncharacterized protein</fullName>
    </submittedName>
</protein>
<gene>
    <name evidence="1" type="ORF">SNAT2548_LOCUS26064</name>
</gene>
<name>A0A812S9N8_9DINO</name>
<proteinExistence type="predicted"/>
<dbReference type="Proteomes" id="UP000604046">
    <property type="component" value="Unassembled WGS sequence"/>
</dbReference>
<reference evidence="1" key="1">
    <citation type="submission" date="2021-02" db="EMBL/GenBank/DDBJ databases">
        <authorList>
            <person name="Dougan E. K."/>
            <person name="Rhodes N."/>
            <person name="Thang M."/>
            <person name="Chan C."/>
        </authorList>
    </citation>
    <scope>NUCLEOTIDE SEQUENCE</scope>
</reference>
<evidence type="ECO:0000313" key="2">
    <source>
        <dbReference type="Proteomes" id="UP000604046"/>
    </source>
</evidence>
<keyword evidence="2" id="KW-1185">Reference proteome</keyword>
<dbReference type="EMBL" id="CAJNDS010002415">
    <property type="protein sequence ID" value="CAE7466536.1"/>
    <property type="molecule type" value="Genomic_DNA"/>
</dbReference>